<dbReference type="PANTHER" id="PTHR40448">
    <property type="entry name" value="TWO-COMPONENT SENSOR HISTIDINE KINASE"/>
    <property type="match status" value="1"/>
</dbReference>
<gene>
    <name evidence="3" type="ORF">SM124_18225</name>
</gene>
<keyword evidence="4" id="KW-1185">Reference proteome</keyword>
<dbReference type="PANTHER" id="PTHR40448:SF1">
    <property type="entry name" value="TWO-COMPONENT SENSOR HISTIDINE KINASE"/>
    <property type="match status" value="1"/>
</dbReference>
<comment type="caution">
    <text evidence="3">The sequence shown here is derived from an EMBL/GenBank/DDBJ whole genome shotgun (WGS) entry which is preliminary data.</text>
</comment>
<evidence type="ECO:0000259" key="2">
    <source>
        <dbReference type="Pfam" id="PF14501"/>
    </source>
</evidence>
<keyword evidence="1" id="KW-0812">Transmembrane</keyword>
<evidence type="ECO:0000256" key="1">
    <source>
        <dbReference type="SAM" id="Phobius"/>
    </source>
</evidence>
<protein>
    <submittedName>
        <fullName evidence="3">GHKL domain-containing protein</fullName>
    </submittedName>
</protein>
<reference evidence="3 4" key="1">
    <citation type="submission" date="2023-11" db="EMBL/GenBank/DDBJ databases">
        <title>Bacillus jintuensis, isolated from a mudflat on the Beibu Gulf coast.</title>
        <authorList>
            <person name="Li M."/>
        </authorList>
    </citation>
    <scope>NUCLEOTIDE SEQUENCE [LARGE SCALE GENOMIC DNA]</scope>
    <source>
        <strain evidence="3 4">31A1R</strain>
    </source>
</reference>
<dbReference type="InterPro" id="IPR032834">
    <property type="entry name" value="NatK-like_C"/>
</dbReference>
<keyword evidence="1" id="KW-1133">Transmembrane helix</keyword>
<feature type="domain" description="Sensor histidine kinase NatK-like C-terminal" evidence="2">
    <location>
        <begin position="217"/>
        <end position="322"/>
    </location>
</feature>
<dbReference type="EMBL" id="JAXOFX010000015">
    <property type="protein sequence ID" value="MDZ5473657.1"/>
    <property type="molecule type" value="Genomic_DNA"/>
</dbReference>
<dbReference type="SUPFAM" id="SSF55874">
    <property type="entry name" value="ATPase domain of HSP90 chaperone/DNA topoisomerase II/histidine kinase"/>
    <property type="match status" value="1"/>
</dbReference>
<evidence type="ECO:0000313" key="4">
    <source>
        <dbReference type="Proteomes" id="UP001290455"/>
    </source>
</evidence>
<sequence>MKQALTYWGMITALGIIHLQSLLTLLPWKIPIYLTSILVIAINYYFYKRILLQISSLGLKRNSLIFILQLILLLFYISDPSYLYILFNLFFIGFEWIRLDLGRRLGSYTSQLKQFEEQIVHFNETFLIVRSERHDFLKHISALHFLLEEGKDKEAKVYLDDLVESYEETNLSIKGESGIVAGMLNQMYRRAKASNISVVYDLDLPISTLPFTNKEFVGFLGNLLLNSIEACEEWQNHHKKQGLITLQFYKRGGLYLLTITNQCLPISSEVLDHLFEQYGLTTKSDGHEGLGTKQIHDIVKRYQGFIDFVYKDEEFTIKIKIPAIR</sequence>
<feature type="transmembrane region" description="Helical" evidence="1">
    <location>
        <begin position="59"/>
        <end position="77"/>
    </location>
</feature>
<feature type="transmembrane region" description="Helical" evidence="1">
    <location>
        <begin position="7"/>
        <end position="24"/>
    </location>
</feature>
<proteinExistence type="predicted"/>
<dbReference type="RefSeq" id="WP_322447949.1">
    <property type="nucleotide sequence ID" value="NZ_JAXOFX010000015.1"/>
</dbReference>
<feature type="transmembrane region" description="Helical" evidence="1">
    <location>
        <begin position="30"/>
        <end position="47"/>
    </location>
</feature>
<dbReference type="Gene3D" id="3.30.565.10">
    <property type="entry name" value="Histidine kinase-like ATPase, C-terminal domain"/>
    <property type="match status" value="1"/>
</dbReference>
<dbReference type="Gene3D" id="1.10.287.130">
    <property type="match status" value="1"/>
</dbReference>
<dbReference type="Pfam" id="PF14501">
    <property type="entry name" value="HATPase_c_5"/>
    <property type="match status" value="1"/>
</dbReference>
<accession>A0ABU5J2S2</accession>
<dbReference type="Proteomes" id="UP001290455">
    <property type="component" value="Unassembled WGS sequence"/>
</dbReference>
<organism evidence="3 4">
    <name type="scientific">Robertmurraya mangrovi</name>
    <dbReference type="NCBI Taxonomy" id="3098077"/>
    <lineage>
        <taxon>Bacteria</taxon>
        <taxon>Bacillati</taxon>
        <taxon>Bacillota</taxon>
        <taxon>Bacilli</taxon>
        <taxon>Bacillales</taxon>
        <taxon>Bacillaceae</taxon>
        <taxon>Robertmurraya</taxon>
    </lineage>
</organism>
<evidence type="ECO:0000313" key="3">
    <source>
        <dbReference type="EMBL" id="MDZ5473657.1"/>
    </source>
</evidence>
<keyword evidence="1" id="KW-0472">Membrane</keyword>
<dbReference type="InterPro" id="IPR036890">
    <property type="entry name" value="HATPase_C_sf"/>
</dbReference>
<name>A0ABU5J2S2_9BACI</name>